<feature type="transmembrane region" description="Helical" evidence="1">
    <location>
        <begin position="14"/>
        <end position="34"/>
    </location>
</feature>
<dbReference type="KEGG" id="bbe:BBR47_53510"/>
<reference evidence="3 4" key="1">
    <citation type="submission" date="2005-03" db="EMBL/GenBank/DDBJ databases">
        <title>Brevibacillus brevis strain 47, complete genome.</title>
        <authorList>
            <person name="Hosoyama A."/>
            <person name="Yamada R."/>
            <person name="Hongo Y."/>
            <person name="Terui Y."/>
            <person name="Ankai A."/>
            <person name="Masuyama W."/>
            <person name="Sekiguchi M."/>
            <person name="Takeda T."/>
            <person name="Asano K."/>
            <person name="Ohji S."/>
            <person name="Ichikawa N."/>
            <person name="Narita S."/>
            <person name="Aoki N."/>
            <person name="Miura H."/>
            <person name="Matsushita S."/>
            <person name="Sekigawa T."/>
            <person name="Yamagata H."/>
            <person name="Yoshikawa H."/>
            <person name="Udaka S."/>
            <person name="Tanikawa S."/>
            <person name="Fujita N."/>
        </authorList>
    </citation>
    <scope>NUCLEOTIDE SEQUENCE [LARGE SCALE GENOMIC DNA]</scope>
    <source>
        <strain evidence="4">47 / JCM 6285 / NBRC 100599</strain>
        <strain evidence="3">NBRC 100599</strain>
    </source>
</reference>
<evidence type="ECO:0000313" key="3">
    <source>
        <dbReference type="EMBL" id="BAH46328.1"/>
    </source>
</evidence>
<keyword evidence="1" id="KW-0812">Transmembrane</keyword>
<dbReference type="HOGENOM" id="CLU_996271_0_0_9"/>
<evidence type="ECO:0000313" key="2">
    <source>
        <dbReference type="EMBL" id="BAH43920.1"/>
    </source>
</evidence>
<proteinExistence type="predicted"/>
<dbReference type="EMBL" id="AP008955">
    <property type="protein sequence ID" value="BAH46328.1"/>
    <property type="molecule type" value="Genomic_DNA"/>
</dbReference>
<keyword evidence="1" id="KW-1133">Transmembrane helix</keyword>
<dbReference type="AlphaFoldDB" id="C0Z6X9"/>
<dbReference type="Proteomes" id="UP000001877">
    <property type="component" value="Chromosome"/>
</dbReference>
<dbReference type="EMBL" id="AP008955">
    <property type="protein sequence ID" value="BAH43920.1"/>
    <property type="molecule type" value="Genomic_DNA"/>
</dbReference>
<keyword evidence="1" id="KW-0472">Membrane</keyword>
<gene>
    <name evidence="2" type="ordered locus">BBR47_29430</name>
    <name evidence="3" type="ordered locus">BBR47_53510</name>
</gene>
<name>C0Z6X9_BREBN</name>
<protein>
    <submittedName>
        <fullName evidence="3">Hypothetical membrane protein</fullName>
    </submittedName>
</protein>
<feature type="transmembrane region" description="Helical" evidence="1">
    <location>
        <begin position="93"/>
        <end position="120"/>
    </location>
</feature>
<organism evidence="3 4">
    <name type="scientific">Brevibacillus brevis (strain 47 / JCM 6285 / NBRC 100599)</name>
    <dbReference type="NCBI Taxonomy" id="358681"/>
    <lineage>
        <taxon>Bacteria</taxon>
        <taxon>Bacillati</taxon>
        <taxon>Bacillota</taxon>
        <taxon>Bacilli</taxon>
        <taxon>Bacillales</taxon>
        <taxon>Paenibacillaceae</taxon>
        <taxon>Brevibacillus</taxon>
    </lineage>
</organism>
<feature type="transmembrane region" description="Helical" evidence="1">
    <location>
        <begin position="180"/>
        <end position="200"/>
    </location>
</feature>
<dbReference type="RefSeq" id="WP_015891239.1">
    <property type="nucleotide sequence ID" value="NC_012491.1"/>
</dbReference>
<dbReference type="KEGG" id="bbe:BBR47_29430"/>
<evidence type="ECO:0000256" key="1">
    <source>
        <dbReference type="SAM" id="Phobius"/>
    </source>
</evidence>
<feature type="transmembrane region" description="Helical" evidence="1">
    <location>
        <begin position="65"/>
        <end position="87"/>
    </location>
</feature>
<accession>C0Z6X9</accession>
<evidence type="ECO:0000313" key="4">
    <source>
        <dbReference type="Proteomes" id="UP000001877"/>
    </source>
</evidence>
<sequence length="279" mass="32831">MNEIPFLSIFARDYPLIMIIVFGVFLISTVVKLIKAFIRYVKKSDFDKIFDTKDQQSWETGYKQLMFTLILIIFSHLLGGGIAISIAENDNDSYFLILLGVLIIITLLISFSIIMVHLAIRKFVALYSKLIRKEEYELDYSKNKRYYKFLLLTHFVSAYFSIYCSSAFTTYRLMIKETDWLSLLGSILASTLFALVYFHFSIHLYRDEFKIENPAGKNSYKMIIPHIETVQNQPLFVLYSLDSNRIVLGNKPTEIESNHLYIYDRDKHRYLLFMRQESK</sequence>
<feature type="transmembrane region" description="Helical" evidence="1">
    <location>
        <begin position="149"/>
        <end position="168"/>
    </location>
</feature>
<keyword evidence="4" id="KW-1185">Reference proteome</keyword>